<accession>A0A0J0XX13</accession>
<feature type="compositionally biased region" description="Polar residues" evidence="3">
    <location>
        <begin position="543"/>
        <end position="585"/>
    </location>
</feature>
<dbReference type="EMBL" id="KQ087180">
    <property type="protein sequence ID" value="KLT45607.1"/>
    <property type="molecule type" value="Genomic_DNA"/>
</dbReference>
<dbReference type="InterPro" id="IPR001138">
    <property type="entry name" value="Zn2Cys6_DnaBD"/>
</dbReference>
<dbReference type="CDD" id="cd00067">
    <property type="entry name" value="GAL4"/>
    <property type="match status" value="1"/>
</dbReference>
<evidence type="ECO:0000313" key="6">
    <source>
        <dbReference type="Proteomes" id="UP000053611"/>
    </source>
</evidence>
<dbReference type="SMART" id="SM00066">
    <property type="entry name" value="GAL4"/>
    <property type="match status" value="1"/>
</dbReference>
<feature type="domain" description="Zn(2)-C6 fungal-type" evidence="4">
    <location>
        <begin position="26"/>
        <end position="58"/>
    </location>
</feature>
<dbReference type="OrthoDB" id="2123952at2759"/>
<dbReference type="SUPFAM" id="SSF57701">
    <property type="entry name" value="Zn2/Cys6 DNA-binding domain"/>
    <property type="match status" value="1"/>
</dbReference>
<dbReference type="PANTHER" id="PTHR46910">
    <property type="entry name" value="TRANSCRIPTION FACTOR PDR1"/>
    <property type="match status" value="1"/>
</dbReference>
<dbReference type="GO" id="GO:0008270">
    <property type="term" value="F:zinc ion binding"/>
    <property type="evidence" value="ECO:0007669"/>
    <property type="project" value="InterPro"/>
</dbReference>
<dbReference type="Proteomes" id="UP000053611">
    <property type="component" value="Unassembled WGS sequence"/>
</dbReference>
<sequence>MGGSSGQSPPQPQQSEPLKRRRITRACDRCHRSGVKCSRSPTPGVCGPCAAFGSECTYQRPVKRRGVSASSTALRAHQRVGRNNMGAPQSPAAWKYEPVGTPEAIETLVDAYHRIIYPILPYFHWPSFYAHIRVRRYMHDRAFYAVTMAMCAITSARMRDGASYLAEAGVKAHLTADTPSSEAFYEAATRTFPADLSQASEFDYKRAKVILAMLCIQFGNVRQLTTHLGDYMTLCSNDNFHLEARWPSNLPETEVQERRRLFWGAYTVDVYAATTFGGVVRHREAQSTVLYPALVHDDDEITERGIVPRINGTNRPSYLVGWNFTTDLYRILEHSLDQLRIKRLNADNTSHITNFYSTRSGPTPQEGLDLVAQLYSELPDDFKGAKAMTGDMKEDRYGFQAADIMVTMQTVKMVMLGLEEATVERRCAVAGELLDALANVPTAYIQAISSPIMHHLAGVGHLLGSVIQSPLSPWSYLQVRNVLLAMADLVGGLESSLSNIQGIANKLRDHIFRIDQYMTSAAMDHQRRSHVYHNALPSAAWGTGNNPNHMQQMPSSNMRTESPQGMSVSSSLSPEDTASRNNTSLSFSNSKNLMYAPMSSDMFEFNLGPMAPDTQVQLPNDLFLDLPFEFGSEGFDFLSMAV</sequence>
<dbReference type="GO" id="GO:0006351">
    <property type="term" value="P:DNA-templated transcription"/>
    <property type="evidence" value="ECO:0007669"/>
    <property type="project" value="InterPro"/>
</dbReference>
<dbReference type="GO" id="GO:0003677">
    <property type="term" value="F:DNA binding"/>
    <property type="evidence" value="ECO:0007669"/>
    <property type="project" value="InterPro"/>
</dbReference>
<dbReference type="Gene3D" id="4.10.240.10">
    <property type="entry name" value="Zn(2)-C6 fungal-type DNA-binding domain"/>
    <property type="match status" value="1"/>
</dbReference>
<evidence type="ECO:0000259" key="4">
    <source>
        <dbReference type="PROSITE" id="PS50048"/>
    </source>
</evidence>
<organism evidence="5 6">
    <name type="scientific">Cutaneotrichosporon oleaginosum</name>
    <dbReference type="NCBI Taxonomy" id="879819"/>
    <lineage>
        <taxon>Eukaryota</taxon>
        <taxon>Fungi</taxon>
        <taxon>Dikarya</taxon>
        <taxon>Basidiomycota</taxon>
        <taxon>Agaricomycotina</taxon>
        <taxon>Tremellomycetes</taxon>
        <taxon>Trichosporonales</taxon>
        <taxon>Trichosporonaceae</taxon>
        <taxon>Cutaneotrichosporon</taxon>
    </lineage>
</organism>
<dbReference type="PROSITE" id="PS50048">
    <property type="entry name" value="ZN2_CY6_FUNGAL_2"/>
    <property type="match status" value="1"/>
</dbReference>
<dbReference type="InterPro" id="IPR007219">
    <property type="entry name" value="XnlR_reg_dom"/>
</dbReference>
<gene>
    <name evidence="5" type="ORF">CC85DRAFT_240399</name>
</gene>
<dbReference type="InterPro" id="IPR050987">
    <property type="entry name" value="AtrR-like"/>
</dbReference>
<name>A0A0J0XX13_9TREE</name>
<dbReference type="AlphaFoldDB" id="A0A0J0XX13"/>
<evidence type="ECO:0000256" key="1">
    <source>
        <dbReference type="ARBA" id="ARBA00022723"/>
    </source>
</evidence>
<feature type="region of interest" description="Disordered" evidence="3">
    <location>
        <begin position="542"/>
        <end position="585"/>
    </location>
</feature>
<evidence type="ECO:0000313" key="5">
    <source>
        <dbReference type="EMBL" id="KLT45607.1"/>
    </source>
</evidence>
<protein>
    <recommendedName>
        <fullName evidence="4">Zn(2)-C6 fungal-type domain-containing protein</fullName>
    </recommendedName>
</protein>
<dbReference type="InterPro" id="IPR036864">
    <property type="entry name" value="Zn2-C6_fun-type_DNA-bd_sf"/>
</dbReference>
<evidence type="ECO:0000256" key="3">
    <source>
        <dbReference type="SAM" id="MobiDB-lite"/>
    </source>
</evidence>
<dbReference type="RefSeq" id="XP_018282098.1">
    <property type="nucleotide sequence ID" value="XM_018420171.1"/>
</dbReference>
<keyword evidence="2" id="KW-0539">Nucleus</keyword>
<reference evidence="5 6" key="1">
    <citation type="submission" date="2015-03" db="EMBL/GenBank/DDBJ databases">
        <title>Genomics and transcriptomics of the oil-accumulating basidiomycete yeast T. oleaginosus allow insights into substrate utilization and the diverse evolutionary trajectories of mating systems in fungi.</title>
        <authorList>
            <consortium name="DOE Joint Genome Institute"/>
            <person name="Kourist R."/>
            <person name="Kracht O."/>
            <person name="Bracharz F."/>
            <person name="Lipzen A."/>
            <person name="Nolan M."/>
            <person name="Ohm R."/>
            <person name="Grigoriev I."/>
            <person name="Sun S."/>
            <person name="Heitman J."/>
            <person name="Bruck T."/>
            <person name="Nowrousian M."/>
        </authorList>
    </citation>
    <scope>NUCLEOTIDE SEQUENCE [LARGE SCALE GENOMIC DNA]</scope>
    <source>
        <strain evidence="5 6">IBC0246</strain>
    </source>
</reference>
<dbReference type="GO" id="GO:0000981">
    <property type="term" value="F:DNA-binding transcription factor activity, RNA polymerase II-specific"/>
    <property type="evidence" value="ECO:0007669"/>
    <property type="project" value="InterPro"/>
</dbReference>
<dbReference type="CDD" id="cd12148">
    <property type="entry name" value="fungal_TF_MHR"/>
    <property type="match status" value="1"/>
</dbReference>
<dbReference type="GeneID" id="28980774"/>
<dbReference type="Pfam" id="PF00172">
    <property type="entry name" value="Zn_clus"/>
    <property type="match status" value="1"/>
</dbReference>
<keyword evidence="6" id="KW-1185">Reference proteome</keyword>
<keyword evidence="1" id="KW-0479">Metal-binding</keyword>
<dbReference type="Pfam" id="PF04082">
    <property type="entry name" value="Fungal_trans"/>
    <property type="match status" value="1"/>
</dbReference>
<proteinExistence type="predicted"/>
<feature type="region of interest" description="Disordered" evidence="3">
    <location>
        <begin position="1"/>
        <end position="22"/>
    </location>
</feature>
<dbReference type="PANTHER" id="PTHR46910:SF18">
    <property type="entry name" value="ZN(II)2CYS6 TRANSCRIPTION FACTOR (EUROFUNG)"/>
    <property type="match status" value="1"/>
</dbReference>
<evidence type="ECO:0000256" key="2">
    <source>
        <dbReference type="ARBA" id="ARBA00023242"/>
    </source>
</evidence>